<name>A0A5M8QJX6_9MICO</name>
<dbReference type="Pfam" id="PF00535">
    <property type="entry name" value="Glycos_transf_2"/>
    <property type="match status" value="1"/>
</dbReference>
<dbReference type="GO" id="GO:0005886">
    <property type="term" value="C:plasma membrane"/>
    <property type="evidence" value="ECO:0007669"/>
    <property type="project" value="UniProtKB-SubCell"/>
</dbReference>
<comment type="pathway">
    <text evidence="7">Carotenoid biosynthesis; staphyloxanthin biosynthesis; staphyloxanthin from farnesyl diphosphate: step 4/5.</text>
</comment>
<comment type="caution">
    <text evidence="11">The sequence shown here is derived from an EMBL/GenBank/DDBJ whole genome shotgun (WGS) entry which is preliminary data.</text>
</comment>
<keyword evidence="3" id="KW-0328">Glycosyltransferase</keyword>
<dbReference type="SUPFAM" id="SSF53448">
    <property type="entry name" value="Nucleotide-diphospho-sugar transferases"/>
    <property type="match status" value="1"/>
</dbReference>
<dbReference type="EMBL" id="VOIR01000011">
    <property type="protein sequence ID" value="KAA6436339.1"/>
    <property type="molecule type" value="Genomic_DNA"/>
</dbReference>
<keyword evidence="12" id="KW-1185">Reference proteome</keyword>
<keyword evidence="5" id="KW-0472">Membrane</keyword>
<organism evidence="11 12">
    <name type="scientific">Agrococcus sediminis</name>
    <dbReference type="NCBI Taxonomy" id="2599924"/>
    <lineage>
        <taxon>Bacteria</taxon>
        <taxon>Bacillati</taxon>
        <taxon>Actinomycetota</taxon>
        <taxon>Actinomycetes</taxon>
        <taxon>Micrococcales</taxon>
        <taxon>Microbacteriaceae</taxon>
        <taxon>Agrococcus</taxon>
    </lineage>
</organism>
<keyword evidence="4 11" id="KW-0808">Transferase</keyword>
<accession>A0A5M8QJX6</accession>
<feature type="domain" description="Glycosyltransferase 2-like" evidence="10">
    <location>
        <begin position="11"/>
        <end position="132"/>
    </location>
</feature>
<keyword evidence="2" id="KW-1003">Cell membrane</keyword>
<comment type="similarity">
    <text evidence="8">Belongs to the glycosyltransferase 2 family. CrtQ subfamily.</text>
</comment>
<dbReference type="OrthoDB" id="9777873at2"/>
<reference evidence="11 12" key="1">
    <citation type="submission" date="2019-08" db="EMBL/GenBank/DDBJ databases">
        <title>Agrococcus lahaulensis sp. nov., isolated from a cold desert of the Indian Himalayas.</title>
        <authorList>
            <person name="Qu J.H."/>
        </authorList>
    </citation>
    <scope>NUCLEOTIDE SEQUENCE [LARGE SCALE GENOMIC DNA]</scope>
    <source>
        <strain evidence="11 12">NS18</strain>
    </source>
</reference>
<evidence type="ECO:0000259" key="10">
    <source>
        <dbReference type="Pfam" id="PF00535"/>
    </source>
</evidence>
<dbReference type="GO" id="GO:0016757">
    <property type="term" value="F:glycosyltransferase activity"/>
    <property type="evidence" value="ECO:0007669"/>
    <property type="project" value="UniProtKB-KW"/>
</dbReference>
<evidence type="ECO:0000313" key="12">
    <source>
        <dbReference type="Proteomes" id="UP000323221"/>
    </source>
</evidence>
<evidence type="ECO:0000256" key="3">
    <source>
        <dbReference type="ARBA" id="ARBA00022676"/>
    </source>
</evidence>
<gene>
    <name evidence="11" type="ORF">FQ330_02720</name>
</gene>
<evidence type="ECO:0000256" key="9">
    <source>
        <dbReference type="ARBA" id="ARBA00040345"/>
    </source>
</evidence>
<dbReference type="Proteomes" id="UP000323221">
    <property type="component" value="Unassembled WGS sequence"/>
</dbReference>
<dbReference type="InterPro" id="IPR001173">
    <property type="entry name" value="Glyco_trans_2-like"/>
</dbReference>
<evidence type="ECO:0000256" key="4">
    <source>
        <dbReference type="ARBA" id="ARBA00022679"/>
    </source>
</evidence>
<dbReference type="AlphaFoldDB" id="A0A5M8QJX6"/>
<evidence type="ECO:0000256" key="6">
    <source>
        <dbReference type="ARBA" id="ARBA00037281"/>
    </source>
</evidence>
<evidence type="ECO:0000256" key="5">
    <source>
        <dbReference type="ARBA" id="ARBA00023136"/>
    </source>
</evidence>
<dbReference type="RefSeq" id="WP_146355014.1">
    <property type="nucleotide sequence ID" value="NZ_VOIR01000011.1"/>
</dbReference>
<comment type="function">
    <text evidence="6">Catalyzes the glycosylation of 4,4'-diaponeurosporenoate, i.e. the esterification of glucose at the C1'' position with the carboxyl group of 4,4'-diaponeurosporenic acid, to form glycosyl-4,4'-diaponeurosporenoate. This is a step in the biosynthesis of staphyloxanthin, an orange pigment present in most staphylococci strains.</text>
</comment>
<evidence type="ECO:0000256" key="8">
    <source>
        <dbReference type="ARBA" id="ARBA00038120"/>
    </source>
</evidence>
<evidence type="ECO:0000256" key="2">
    <source>
        <dbReference type="ARBA" id="ARBA00022475"/>
    </source>
</evidence>
<dbReference type="PANTHER" id="PTHR43646:SF2">
    <property type="entry name" value="GLYCOSYLTRANSFERASE 2-LIKE DOMAIN-CONTAINING PROTEIN"/>
    <property type="match status" value="1"/>
</dbReference>
<comment type="subcellular location">
    <subcellularLocation>
        <location evidence="1">Cell membrane</location>
    </subcellularLocation>
</comment>
<evidence type="ECO:0000313" key="11">
    <source>
        <dbReference type="EMBL" id="KAA6436339.1"/>
    </source>
</evidence>
<dbReference type="InterPro" id="IPR029044">
    <property type="entry name" value="Nucleotide-diphossugar_trans"/>
</dbReference>
<proteinExistence type="inferred from homology"/>
<evidence type="ECO:0000256" key="7">
    <source>
        <dbReference type="ARBA" id="ARBA00037904"/>
    </source>
</evidence>
<dbReference type="Gene3D" id="3.90.550.10">
    <property type="entry name" value="Spore Coat Polysaccharide Biosynthesis Protein SpsA, Chain A"/>
    <property type="match status" value="1"/>
</dbReference>
<sequence length="233" mass="23558">MSAPRIRRLLVVVPARDEAGTVAACVASVHAAAAALAEARPEIEVRLVVVADACADATAAVARAAGAEVLEIDAAAVGVARQRGVEHGLGADPADGRSWIATTDADSVVPRSWLLDHADAAESGADLLVGRVEPDAAHLPPGALAAWRAAHDHLPVGASVHGANLGVRADALARVGGFAPVRLHEDVDLVARLRGAGAVADAVERAAVVTSGRTRSRVRGGFASYLAALSDCA</sequence>
<evidence type="ECO:0000256" key="1">
    <source>
        <dbReference type="ARBA" id="ARBA00004236"/>
    </source>
</evidence>
<dbReference type="PANTHER" id="PTHR43646">
    <property type="entry name" value="GLYCOSYLTRANSFERASE"/>
    <property type="match status" value="1"/>
</dbReference>
<protein>
    <recommendedName>
        <fullName evidence="9">4,4'-diaponeurosporenoate glycosyltransferase</fullName>
    </recommendedName>
</protein>